<dbReference type="CDD" id="cd08646">
    <property type="entry name" value="FMT_core_Met-tRNA-FMT_N"/>
    <property type="match status" value="1"/>
</dbReference>
<feature type="non-terminal residue" evidence="7">
    <location>
        <position position="289"/>
    </location>
</feature>
<comment type="caution">
    <text evidence="7">The sequence shown here is derived from an EMBL/GenBank/DDBJ whole genome shotgun (WGS) entry which is preliminary data.</text>
</comment>
<dbReference type="HAMAP" id="MF_00182">
    <property type="entry name" value="Formyl_trans"/>
    <property type="match status" value="1"/>
</dbReference>
<dbReference type="EMBL" id="QFQD01000066">
    <property type="protein sequence ID" value="PZQ80360.1"/>
    <property type="molecule type" value="Genomic_DNA"/>
</dbReference>
<protein>
    <recommendedName>
        <fullName evidence="2">methionyl-tRNA formyltransferase</fullName>
        <ecNumber evidence="2">2.1.2.9</ecNumber>
    </recommendedName>
</protein>
<dbReference type="InterPro" id="IPR002376">
    <property type="entry name" value="Formyl_transf_N"/>
</dbReference>
<evidence type="ECO:0000256" key="2">
    <source>
        <dbReference type="ARBA" id="ARBA00012261"/>
    </source>
</evidence>
<accession>A0A2W5T0G0</accession>
<comment type="similarity">
    <text evidence="1">Belongs to the Fmt family.</text>
</comment>
<dbReference type="Pfam" id="PF00551">
    <property type="entry name" value="Formyl_trans_N"/>
    <property type="match status" value="1"/>
</dbReference>
<dbReference type="Pfam" id="PF02911">
    <property type="entry name" value="Formyl_trans_C"/>
    <property type="match status" value="1"/>
</dbReference>
<evidence type="ECO:0000256" key="3">
    <source>
        <dbReference type="ARBA" id="ARBA00022679"/>
    </source>
</evidence>
<dbReference type="InterPro" id="IPR005793">
    <property type="entry name" value="Formyl_trans_C"/>
</dbReference>
<dbReference type="InterPro" id="IPR041711">
    <property type="entry name" value="Met-tRNA-FMT_N"/>
</dbReference>
<evidence type="ECO:0000256" key="1">
    <source>
        <dbReference type="ARBA" id="ARBA00010699"/>
    </source>
</evidence>
<dbReference type="Proteomes" id="UP000248887">
    <property type="component" value="Unassembled WGS sequence"/>
</dbReference>
<evidence type="ECO:0000313" key="7">
    <source>
        <dbReference type="EMBL" id="PZQ80360.1"/>
    </source>
</evidence>
<evidence type="ECO:0000259" key="6">
    <source>
        <dbReference type="Pfam" id="PF02911"/>
    </source>
</evidence>
<dbReference type="InterPro" id="IPR011034">
    <property type="entry name" value="Formyl_transferase-like_C_sf"/>
</dbReference>
<dbReference type="InterPro" id="IPR044135">
    <property type="entry name" value="Met-tRNA-FMT_C"/>
</dbReference>
<feature type="domain" description="Formyl transferase N-terminal" evidence="5">
    <location>
        <begin position="1"/>
        <end position="180"/>
    </location>
</feature>
<gene>
    <name evidence="7" type="ORF">DI549_17520</name>
</gene>
<keyword evidence="3 7" id="KW-0808">Transferase</keyword>
<dbReference type="PANTHER" id="PTHR11138:SF5">
    <property type="entry name" value="METHIONYL-TRNA FORMYLTRANSFERASE, MITOCHONDRIAL"/>
    <property type="match status" value="1"/>
</dbReference>
<dbReference type="InterPro" id="IPR005794">
    <property type="entry name" value="Fmt"/>
</dbReference>
<sequence length="289" mass="30250">MRIVFMGTPDFAVPTLAEIVGSGHEVVAAYTRAPAAGGRRGLDLVPSPVHRAAEKLGVPVLTPATLRTDEAVATFAAHEADVAVVVAYGRILPQAILDLPKLGCLNVHASLLPRWRGAAPIQRAIMAGDAESGVAVMKMEAGLDTGPVGLLERVAIGPDMTAGELHDRLMIVGGDIMGRALAALERGGLHFTPQPDEGVTYAAKIEKSETRIDWSKPAKQVHDHIRGLSPFPGAWFDLAGVRVKVLRSTLGLGAGKPGEVLDDRLTVACGEGAVRLIEVQKAGSRALAA</sequence>
<dbReference type="SUPFAM" id="SSF50486">
    <property type="entry name" value="FMT C-terminal domain-like"/>
    <property type="match status" value="1"/>
</dbReference>
<proteinExistence type="inferred from homology"/>
<dbReference type="NCBIfam" id="TIGR00460">
    <property type="entry name" value="fmt"/>
    <property type="match status" value="1"/>
</dbReference>
<dbReference type="CDD" id="cd08704">
    <property type="entry name" value="Met_tRNA_FMT_C"/>
    <property type="match status" value="1"/>
</dbReference>
<dbReference type="GO" id="GO:0005829">
    <property type="term" value="C:cytosol"/>
    <property type="evidence" value="ECO:0007669"/>
    <property type="project" value="TreeGrafter"/>
</dbReference>
<dbReference type="InterPro" id="IPR036477">
    <property type="entry name" value="Formyl_transf_N_sf"/>
</dbReference>
<dbReference type="GO" id="GO:0004479">
    <property type="term" value="F:methionyl-tRNA formyltransferase activity"/>
    <property type="evidence" value="ECO:0007669"/>
    <property type="project" value="UniProtKB-EC"/>
</dbReference>
<organism evidence="7 8">
    <name type="scientific">Ancylobacter novellus</name>
    <name type="common">Thiobacillus novellus</name>
    <dbReference type="NCBI Taxonomy" id="921"/>
    <lineage>
        <taxon>Bacteria</taxon>
        <taxon>Pseudomonadati</taxon>
        <taxon>Pseudomonadota</taxon>
        <taxon>Alphaproteobacteria</taxon>
        <taxon>Hyphomicrobiales</taxon>
        <taxon>Xanthobacteraceae</taxon>
        <taxon>Ancylobacter</taxon>
    </lineage>
</organism>
<name>A0A2W5T0G0_ANCNO</name>
<evidence type="ECO:0000313" key="8">
    <source>
        <dbReference type="Proteomes" id="UP000248887"/>
    </source>
</evidence>
<dbReference type="EC" id="2.1.2.9" evidence="2"/>
<dbReference type="SUPFAM" id="SSF53328">
    <property type="entry name" value="Formyltransferase"/>
    <property type="match status" value="1"/>
</dbReference>
<evidence type="ECO:0000259" key="5">
    <source>
        <dbReference type="Pfam" id="PF00551"/>
    </source>
</evidence>
<dbReference type="Gene3D" id="3.40.50.12230">
    <property type="match status" value="1"/>
</dbReference>
<evidence type="ECO:0000256" key="4">
    <source>
        <dbReference type="ARBA" id="ARBA00022917"/>
    </source>
</evidence>
<feature type="domain" description="Formyl transferase C-terminal" evidence="6">
    <location>
        <begin position="204"/>
        <end position="288"/>
    </location>
</feature>
<reference evidence="7 8" key="1">
    <citation type="submission" date="2017-08" db="EMBL/GenBank/DDBJ databases">
        <title>Infants hospitalized years apart are colonized by the same room-sourced microbial strains.</title>
        <authorList>
            <person name="Brooks B."/>
            <person name="Olm M.R."/>
            <person name="Firek B.A."/>
            <person name="Baker R."/>
            <person name="Thomas B.C."/>
            <person name="Morowitz M.J."/>
            <person name="Banfield J.F."/>
        </authorList>
    </citation>
    <scope>NUCLEOTIDE SEQUENCE [LARGE SCALE GENOMIC DNA]</scope>
    <source>
        <strain evidence="7">S2_005_001_R2_27</strain>
    </source>
</reference>
<dbReference type="PANTHER" id="PTHR11138">
    <property type="entry name" value="METHIONYL-TRNA FORMYLTRANSFERASE"/>
    <property type="match status" value="1"/>
</dbReference>
<dbReference type="AlphaFoldDB" id="A0A2W5T0G0"/>
<keyword evidence="4" id="KW-0648">Protein biosynthesis</keyword>